<proteinExistence type="predicted"/>
<feature type="signal peptide" evidence="1">
    <location>
        <begin position="1"/>
        <end position="21"/>
    </location>
</feature>
<feature type="chain" id="PRO_5014753301" evidence="1">
    <location>
        <begin position="22"/>
        <end position="78"/>
    </location>
</feature>
<evidence type="ECO:0000313" key="2">
    <source>
        <dbReference type="EMBL" id="MBW62880.1"/>
    </source>
</evidence>
<accession>A0A2M4CC23</accession>
<name>A0A2M4CC23_9DIPT</name>
<dbReference type="EMBL" id="GGFJ01013739">
    <property type="protein sequence ID" value="MBW62880.1"/>
    <property type="molecule type" value="Transcribed_RNA"/>
</dbReference>
<sequence>MLNRCNVTVLMVVLLRSSLSSRSICLSFIIQYLQCYMTWTRSSGSQYLKACPEESIIHPLLLNLNLSILANPCPKKNM</sequence>
<keyword evidence="1" id="KW-0732">Signal</keyword>
<protein>
    <submittedName>
        <fullName evidence="2">Putative secreted protein</fullName>
    </submittedName>
</protein>
<organism evidence="2">
    <name type="scientific">Anopheles marajoara</name>
    <dbReference type="NCBI Taxonomy" id="58244"/>
    <lineage>
        <taxon>Eukaryota</taxon>
        <taxon>Metazoa</taxon>
        <taxon>Ecdysozoa</taxon>
        <taxon>Arthropoda</taxon>
        <taxon>Hexapoda</taxon>
        <taxon>Insecta</taxon>
        <taxon>Pterygota</taxon>
        <taxon>Neoptera</taxon>
        <taxon>Endopterygota</taxon>
        <taxon>Diptera</taxon>
        <taxon>Nematocera</taxon>
        <taxon>Culicoidea</taxon>
        <taxon>Culicidae</taxon>
        <taxon>Anophelinae</taxon>
        <taxon>Anopheles</taxon>
    </lineage>
</organism>
<reference evidence="2" key="1">
    <citation type="submission" date="2018-01" db="EMBL/GenBank/DDBJ databases">
        <title>An insight into the sialome of Amazonian anophelines.</title>
        <authorList>
            <person name="Ribeiro J.M."/>
            <person name="Scarpassa V."/>
            <person name="Calvo E."/>
        </authorList>
    </citation>
    <scope>NUCLEOTIDE SEQUENCE</scope>
    <source>
        <tissue evidence="2">Salivary glands</tissue>
    </source>
</reference>
<dbReference type="AlphaFoldDB" id="A0A2M4CC23"/>
<evidence type="ECO:0000256" key="1">
    <source>
        <dbReference type="SAM" id="SignalP"/>
    </source>
</evidence>